<accession>A0A2D2B3T0</accession>
<dbReference type="Proteomes" id="UP000228945">
    <property type="component" value="Chromosome"/>
</dbReference>
<dbReference type="InterPro" id="IPR042099">
    <property type="entry name" value="ANL_N_sf"/>
</dbReference>
<feature type="domain" description="AMP-binding enzyme C-terminal" evidence="2">
    <location>
        <begin position="430"/>
        <end position="504"/>
    </location>
</feature>
<dbReference type="OrthoDB" id="9803968at2"/>
<dbReference type="SUPFAM" id="SSF56801">
    <property type="entry name" value="Acetyl-CoA synthetase-like"/>
    <property type="match status" value="1"/>
</dbReference>
<dbReference type="EMBL" id="CP024201">
    <property type="protein sequence ID" value="ATQ44888.1"/>
    <property type="molecule type" value="Genomic_DNA"/>
</dbReference>
<dbReference type="Pfam" id="PF13193">
    <property type="entry name" value="AMP-binding_C"/>
    <property type="match status" value="1"/>
</dbReference>
<organism evidence="3 4">
    <name type="scientific">Caulobacter mirabilis</name>
    <dbReference type="NCBI Taxonomy" id="69666"/>
    <lineage>
        <taxon>Bacteria</taxon>
        <taxon>Pseudomonadati</taxon>
        <taxon>Pseudomonadota</taxon>
        <taxon>Alphaproteobacteria</taxon>
        <taxon>Caulobacterales</taxon>
        <taxon>Caulobacteraceae</taxon>
        <taxon>Caulobacter</taxon>
    </lineage>
</organism>
<dbReference type="AlphaFoldDB" id="A0A2D2B3T0"/>
<dbReference type="PANTHER" id="PTHR43767:SF1">
    <property type="entry name" value="NONRIBOSOMAL PEPTIDE SYNTHASE PES1 (EUROFUNG)-RELATED"/>
    <property type="match status" value="1"/>
</dbReference>
<dbReference type="PROSITE" id="PS00455">
    <property type="entry name" value="AMP_BINDING"/>
    <property type="match status" value="1"/>
</dbReference>
<evidence type="ECO:0000313" key="3">
    <source>
        <dbReference type="EMBL" id="ATQ44888.1"/>
    </source>
</evidence>
<feature type="domain" description="AMP-dependent synthetase/ligase" evidence="1">
    <location>
        <begin position="21"/>
        <end position="373"/>
    </location>
</feature>
<proteinExistence type="predicted"/>
<dbReference type="InterPro" id="IPR050237">
    <property type="entry name" value="ATP-dep_AMP-bd_enzyme"/>
</dbReference>
<dbReference type="InterPro" id="IPR025110">
    <property type="entry name" value="AMP-bd_C"/>
</dbReference>
<sequence length="521" mass="55822">MTIADMIAADFGTVPDLIRIHAADRPTHRALVQGDQSISYAELDALMDRVAAGLQRDGVKPGQALSVCAATSIEYAALFLGGLRAGAAVAPIAPSSTPDQIVAMVNDSGASLFFLDAAVAAEMGEALGKVVTKQVSLDGSDAGLPFLKWLPEAGAEPQPVELDRKAPFNIIYSSGTTGTPKGIVQSHGMRWRHLAPRPDGVGYGPDAVGFISTPLYSNTTLVCFFPTLAGGGTMVMIPKFDTVKWLETAQRERVTHAMLVPVQYRRLLEHPDFDRYDLSSFQMKFCTSAPFAAELKKQALERWPGGLIEYYGMTEGGGGFMLLAHLHPDKLHTVGQPSPGAIIKLIDEDGNEVGPNEVGEIVGRSAATMSGYHNQPKKTAEAQWTDPATGDVYIRTGDVGKLDEDGFLTLMDRRKDMIITGGFNVYPSDLEAVLVQHDAVAEAAVIAAPSDQWGETPVAFVALKDGAEAAPDALKAFVNGQVGKTQRLADVVLVDILPRSHIGKVLKRELRDDYVAMGRKV</sequence>
<dbReference type="GO" id="GO:0016878">
    <property type="term" value="F:acid-thiol ligase activity"/>
    <property type="evidence" value="ECO:0007669"/>
    <property type="project" value="UniProtKB-ARBA"/>
</dbReference>
<name>A0A2D2B3T0_9CAUL</name>
<dbReference type="InterPro" id="IPR000873">
    <property type="entry name" value="AMP-dep_synth/lig_dom"/>
</dbReference>
<dbReference type="KEGG" id="cmb:CSW64_05295"/>
<dbReference type="PANTHER" id="PTHR43767">
    <property type="entry name" value="LONG-CHAIN-FATTY-ACID--COA LIGASE"/>
    <property type="match status" value="1"/>
</dbReference>
<protein>
    <submittedName>
        <fullName evidence="3">4-coumarate--CoA ligase</fullName>
    </submittedName>
</protein>
<keyword evidence="3" id="KW-0436">Ligase</keyword>
<dbReference type="Gene3D" id="3.40.50.12780">
    <property type="entry name" value="N-terminal domain of ligase-like"/>
    <property type="match status" value="1"/>
</dbReference>
<dbReference type="InterPro" id="IPR045851">
    <property type="entry name" value="AMP-bd_C_sf"/>
</dbReference>
<dbReference type="Pfam" id="PF00501">
    <property type="entry name" value="AMP-binding"/>
    <property type="match status" value="1"/>
</dbReference>
<gene>
    <name evidence="3" type="ORF">CSW64_05295</name>
</gene>
<dbReference type="InterPro" id="IPR020845">
    <property type="entry name" value="AMP-binding_CS"/>
</dbReference>
<dbReference type="Gene3D" id="3.30.300.30">
    <property type="match status" value="1"/>
</dbReference>
<keyword evidence="4" id="KW-1185">Reference proteome</keyword>
<evidence type="ECO:0000259" key="2">
    <source>
        <dbReference type="Pfam" id="PF13193"/>
    </source>
</evidence>
<reference evidence="3 4" key="1">
    <citation type="submission" date="2017-10" db="EMBL/GenBank/DDBJ databases">
        <title>Genome sequence of Caulobacter mirabilis FWC38.</title>
        <authorList>
            <person name="Fiebig A."/>
            <person name="Crosson S."/>
        </authorList>
    </citation>
    <scope>NUCLEOTIDE SEQUENCE [LARGE SCALE GENOMIC DNA]</scope>
    <source>
        <strain evidence="3 4">FWC 38</strain>
    </source>
</reference>
<evidence type="ECO:0000259" key="1">
    <source>
        <dbReference type="Pfam" id="PF00501"/>
    </source>
</evidence>
<evidence type="ECO:0000313" key="4">
    <source>
        <dbReference type="Proteomes" id="UP000228945"/>
    </source>
</evidence>